<dbReference type="Proteomes" id="UP000092093">
    <property type="component" value="Unassembled WGS sequence"/>
</dbReference>
<evidence type="ECO:0000313" key="2">
    <source>
        <dbReference type="EMBL" id="OBQ43630.1"/>
    </source>
</evidence>
<accession>A0A1B7X2V5</accession>
<dbReference type="InterPro" id="IPR027785">
    <property type="entry name" value="UvrD-like_helicase_C"/>
</dbReference>
<sequence length="500" mass="56796">MTILPNSIAELSESDFSLPKYTSPVERLVSPNGMLLTKEQTSAVEVLVNWAIQAMVIPREVPVRDRSIRLEGVPGAGKSTIIMTFVRELTNIKKCVIAATAPTHKAKRVLIDLAVENAMWDLKISTLQSQLGLKTALDDMGEDEFFFDNRKRKIQENDIVLADEGSMINPTQWSYLNNIPDCPPMIISCDRSQLKPVESSEKSPIFFEVKRAVFLTKAMRYTGVIGEYVEALRKSKTFVNPIPFADGENLIVCNRDKWLNMLVDEFSNNETPSARALAFTNKGVKFVNNFVHYESGLRKHNLSYAGVNAPIVEIPQYENGIYIIFKKAINEWDKLEGKRVVRVHNSTEAKITEAYKTVHNDYNAWFLSMEWYDVTVHGHIIPMSYQGYCLDDSSMKNFNGDLEVLRQQISEYLHVEYSPIKTALKRDIARHRDMFINWDKGELSALTYTYASTIHTAQGSGWKSAYALLPDIVKCSDGSTLQELIYTCMTRAKEKLIVMI</sequence>
<protein>
    <recommendedName>
        <fullName evidence="1">UvrD-like helicase C-terminal domain-containing protein</fullName>
    </recommendedName>
</protein>
<organism evidence="2 3">
    <name type="scientific">Aphanizomenon flos-aquae WA102</name>
    <dbReference type="NCBI Taxonomy" id="1710896"/>
    <lineage>
        <taxon>Bacteria</taxon>
        <taxon>Bacillati</taxon>
        <taxon>Cyanobacteriota</taxon>
        <taxon>Cyanophyceae</taxon>
        <taxon>Nostocales</taxon>
        <taxon>Aphanizomenonaceae</taxon>
        <taxon>Aphanizomenon</taxon>
    </lineage>
</organism>
<proteinExistence type="predicted"/>
<dbReference type="AlphaFoldDB" id="A0A1B7X2V5"/>
<dbReference type="SUPFAM" id="SSF52540">
    <property type="entry name" value="P-loop containing nucleoside triphosphate hydrolases"/>
    <property type="match status" value="1"/>
</dbReference>
<dbReference type="Gene3D" id="3.40.50.300">
    <property type="entry name" value="P-loop containing nucleotide triphosphate hydrolases"/>
    <property type="match status" value="2"/>
</dbReference>
<evidence type="ECO:0000313" key="3">
    <source>
        <dbReference type="Proteomes" id="UP000092093"/>
    </source>
</evidence>
<reference evidence="2 3" key="1">
    <citation type="submission" date="2015-09" db="EMBL/GenBank/DDBJ databases">
        <title>Aphanizomenon flos-aquae WA102.</title>
        <authorList>
            <person name="Driscoll C."/>
        </authorList>
    </citation>
    <scope>NUCLEOTIDE SEQUENCE [LARGE SCALE GENOMIC DNA]</scope>
    <source>
        <strain evidence="2">WA102</strain>
    </source>
</reference>
<dbReference type="Pfam" id="PF13245">
    <property type="entry name" value="AAA_19"/>
    <property type="match status" value="1"/>
</dbReference>
<feature type="domain" description="UvrD-like helicase C-terminal" evidence="1">
    <location>
        <begin position="449"/>
        <end position="499"/>
    </location>
</feature>
<gene>
    <name evidence="2" type="ORF">AN484_11545</name>
</gene>
<comment type="caution">
    <text evidence="2">The sequence shown here is derived from an EMBL/GenBank/DDBJ whole genome shotgun (WGS) entry which is preliminary data.</text>
</comment>
<evidence type="ECO:0000259" key="1">
    <source>
        <dbReference type="Pfam" id="PF13538"/>
    </source>
</evidence>
<dbReference type="Pfam" id="PF13538">
    <property type="entry name" value="UvrD_C_2"/>
    <property type="match status" value="1"/>
</dbReference>
<dbReference type="CDD" id="cd18809">
    <property type="entry name" value="SF1_C_RecD"/>
    <property type="match status" value="1"/>
</dbReference>
<dbReference type="EMBL" id="LJOW01000048">
    <property type="protein sequence ID" value="OBQ43630.1"/>
    <property type="molecule type" value="Genomic_DNA"/>
</dbReference>
<name>A0A1B7X2V5_APHFL</name>
<dbReference type="InterPro" id="IPR027417">
    <property type="entry name" value="P-loop_NTPase"/>
</dbReference>